<dbReference type="AlphaFoldDB" id="A0A803PQR9"/>
<dbReference type="Pfam" id="PF14372">
    <property type="entry name" value="hAT-like_RNase-H"/>
    <property type="match status" value="1"/>
</dbReference>
<dbReference type="SUPFAM" id="SSF53098">
    <property type="entry name" value="Ribonuclease H-like"/>
    <property type="match status" value="1"/>
</dbReference>
<reference evidence="2" key="1">
    <citation type="submission" date="2018-11" db="EMBL/GenBank/DDBJ databases">
        <authorList>
            <person name="Grassa J C."/>
        </authorList>
    </citation>
    <scope>NUCLEOTIDE SEQUENCE [LARGE SCALE GENOMIC DNA]</scope>
</reference>
<dbReference type="InterPro" id="IPR012337">
    <property type="entry name" value="RNaseH-like_sf"/>
</dbReference>
<proteinExistence type="predicted"/>
<dbReference type="GO" id="GO:0003677">
    <property type="term" value="F:DNA binding"/>
    <property type="evidence" value="ECO:0007669"/>
    <property type="project" value="InterPro"/>
</dbReference>
<keyword evidence="3" id="KW-1185">Reference proteome</keyword>
<evidence type="ECO:0000313" key="2">
    <source>
        <dbReference type="EnsemblPlants" id="cds.evm.model.05.521"/>
    </source>
</evidence>
<dbReference type="PANTHER" id="PTHR23272:SF179">
    <property type="entry name" value="ZINC FINGER BED DOMAIN-CONTAINING PROTEIN RICESLEEPER 2-LIKE ISOFORM X1"/>
    <property type="match status" value="1"/>
</dbReference>
<accession>A0A803PQR9</accession>
<dbReference type="InterPro" id="IPR025525">
    <property type="entry name" value="hAT-like_transposase_RNase-H"/>
</dbReference>
<dbReference type="PANTHER" id="PTHR23272">
    <property type="entry name" value="BED FINGER-RELATED"/>
    <property type="match status" value="1"/>
</dbReference>
<organism evidence="2 3">
    <name type="scientific">Cannabis sativa</name>
    <name type="common">Hemp</name>
    <name type="synonym">Marijuana</name>
    <dbReference type="NCBI Taxonomy" id="3483"/>
    <lineage>
        <taxon>Eukaryota</taxon>
        <taxon>Viridiplantae</taxon>
        <taxon>Streptophyta</taxon>
        <taxon>Embryophyta</taxon>
        <taxon>Tracheophyta</taxon>
        <taxon>Spermatophyta</taxon>
        <taxon>Magnoliopsida</taxon>
        <taxon>eudicotyledons</taxon>
        <taxon>Gunneridae</taxon>
        <taxon>Pentapetalae</taxon>
        <taxon>rosids</taxon>
        <taxon>fabids</taxon>
        <taxon>Rosales</taxon>
        <taxon>Cannabaceae</taxon>
        <taxon>Cannabis</taxon>
    </lineage>
</organism>
<evidence type="ECO:0000313" key="3">
    <source>
        <dbReference type="Proteomes" id="UP000596661"/>
    </source>
</evidence>
<dbReference type="Proteomes" id="UP000596661">
    <property type="component" value="Chromosome 5"/>
</dbReference>
<evidence type="ECO:0000259" key="1">
    <source>
        <dbReference type="Pfam" id="PF14372"/>
    </source>
</evidence>
<sequence>MTSNMMDKFEQYWTSIHGILAIATVLDTRFKMTLIEYYFPKIYVGEYQNEVERIRMLCYDLVKEYKPNDGENLLDPLFNASRIGESNDGCVDDLAGFDLYVSSTSNVDTYKSELDLYLEEAVLPSVGIS</sequence>
<name>A0A803PQR9_CANSA</name>
<protein>
    <recommendedName>
        <fullName evidence="1">hAT-like transposase RNase-H fold domain-containing protein</fullName>
    </recommendedName>
</protein>
<reference evidence="2" key="2">
    <citation type="submission" date="2021-03" db="UniProtKB">
        <authorList>
            <consortium name="EnsemblPlants"/>
        </authorList>
    </citation>
    <scope>IDENTIFICATION</scope>
</reference>
<dbReference type="EMBL" id="UZAU01000426">
    <property type="status" value="NOT_ANNOTATED_CDS"/>
    <property type="molecule type" value="Genomic_DNA"/>
</dbReference>
<dbReference type="EnsemblPlants" id="evm.model.05.521">
    <property type="protein sequence ID" value="cds.evm.model.05.521"/>
    <property type="gene ID" value="evm.TU.05.521"/>
</dbReference>
<dbReference type="Gramene" id="evm.model.05.521">
    <property type="protein sequence ID" value="cds.evm.model.05.521"/>
    <property type="gene ID" value="evm.TU.05.521"/>
</dbReference>
<feature type="domain" description="hAT-like transposase RNase-H fold" evidence="1">
    <location>
        <begin position="1"/>
        <end position="65"/>
    </location>
</feature>
<dbReference type="OMA" id="NIMFERR"/>